<dbReference type="PANTHER" id="PTHR40980:SF4">
    <property type="entry name" value="TONB-DEPENDENT RECEPTOR-LIKE BETA-BARREL DOMAIN-CONTAINING PROTEIN"/>
    <property type="match status" value="1"/>
</dbReference>
<organism evidence="6 7">
    <name type="scientific">Rhodocytophaga aerolata</name>
    <dbReference type="NCBI Taxonomy" id="455078"/>
    <lineage>
        <taxon>Bacteria</taxon>
        <taxon>Pseudomonadati</taxon>
        <taxon>Bacteroidota</taxon>
        <taxon>Cytophagia</taxon>
        <taxon>Cytophagales</taxon>
        <taxon>Rhodocytophagaceae</taxon>
        <taxon>Rhodocytophaga</taxon>
    </lineage>
</organism>
<evidence type="ECO:0000256" key="4">
    <source>
        <dbReference type="SAM" id="SignalP"/>
    </source>
</evidence>
<dbReference type="RefSeq" id="WP_302036233.1">
    <property type="nucleotide sequence ID" value="NZ_JAUKPO010000001.1"/>
</dbReference>
<dbReference type="Gene3D" id="2.170.130.10">
    <property type="entry name" value="TonB-dependent receptor, plug domain"/>
    <property type="match status" value="1"/>
</dbReference>
<dbReference type="InterPro" id="IPR036942">
    <property type="entry name" value="Beta-barrel_TonB_sf"/>
</dbReference>
<evidence type="ECO:0000256" key="2">
    <source>
        <dbReference type="ARBA" id="ARBA00023136"/>
    </source>
</evidence>
<dbReference type="InterPro" id="IPR041700">
    <property type="entry name" value="OMP_b-brl_3"/>
</dbReference>
<feature type="signal peptide" evidence="4">
    <location>
        <begin position="1"/>
        <end position="19"/>
    </location>
</feature>
<dbReference type="PANTHER" id="PTHR40980">
    <property type="entry name" value="PLUG DOMAIN-CONTAINING PROTEIN"/>
    <property type="match status" value="1"/>
</dbReference>
<reference evidence="6" key="1">
    <citation type="submission" date="2023-07" db="EMBL/GenBank/DDBJ databases">
        <title>The genome sequence of Rhodocytophaga aerolata KACC 12507.</title>
        <authorList>
            <person name="Zhang X."/>
        </authorList>
    </citation>
    <scope>NUCLEOTIDE SEQUENCE</scope>
    <source>
        <strain evidence="6">KACC 12507</strain>
    </source>
</reference>
<dbReference type="Gene3D" id="2.60.40.1120">
    <property type="entry name" value="Carboxypeptidase-like, regulatory domain"/>
    <property type="match status" value="1"/>
</dbReference>
<feature type="chain" id="PRO_5047296158" evidence="4">
    <location>
        <begin position="20"/>
        <end position="812"/>
    </location>
</feature>
<dbReference type="InterPro" id="IPR037066">
    <property type="entry name" value="Plug_dom_sf"/>
</dbReference>
<dbReference type="Proteomes" id="UP001168528">
    <property type="component" value="Unassembled WGS sequence"/>
</dbReference>
<comment type="caution">
    <text evidence="6">The sequence shown here is derived from an EMBL/GenBank/DDBJ whole genome shotgun (WGS) entry which is preliminary data.</text>
</comment>
<comment type="subcellular location">
    <subcellularLocation>
        <location evidence="1">Cell outer membrane</location>
    </subcellularLocation>
</comment>
<keyword evidence="7" id="KW-1185">Reference proteome</keyword>
<dbReference type="SUPFAM" id="SSF56935">
    <property type="entry name" value="Porins"/>
    <property type="match status" value="1"/>
</dbReference>
<gene>
    <name evidence="6" type="ORF">Q0590_04245</name>
</gene>
<dbReference type="Pfam" id="PF13715">
    <property type="entry name" value="CarbopepD_reg_2"/>
    <property type="match status" value="1"/>
</dbReference>
<evidence type="ECO:0000313" key="7">
    <source>
        <dbReference type="Proteomes" id="UP001168528"/>
    </source>
</evidence>
<keyword evidence="4" id="KW-0732">Signal</keyword>
<evidence type="ECO:0000313" key="6">
    <source>
        <dbReference type="EMBL" id="MDO1445446.1"/>
    </source>
</evidence>
<keyword evidence="2" id="KW-0472">Membrane</keyword>
<evidence type="ECO:0000256" key="3">
    <source>
        <dbReference type="ARBA" id="ARBA00023237"/>
    </source>
</evidence>
<dbReference type="Pfam" id="PF14905">
    <property type="entry name" value="OMP_b-brl_3"/>
    <property type="match status" value="1"/>
</dbReference>
<accession>A0ABT8R027</accession>
<dbReference type="SUPFAM" id="SSF49464">
    <property type="entry name" value="Carboxypeptidase regulatory domain-like"/>
    <property type="match status" value="1"/>
</dbReference>
<keyword evidence="3" id="KW-0998">Cell outer membrane</keyword>
<protein>
    <submittedName>
        <fullName evidence="6">Outer membrane beta-barrel family protein</fullName>
    </submittedName>
</protein>
<name>A0ABT8R027_9BACT</name>
<dbReference type="EMBL" id="JAUKPO010000001">
    <property type="protein sequence ID" value="MDO1445446.1"/>
    <property type="molecule type" value="Genomic_DNA"/>
</dbReference>
<evidence type="ECO:0000259" key="5">
    <source>
        <dbReference type="Pfam" id="PF14905"/>
    </source>
</evidence>
<proteinExistence type="predicted"/>
<sequence>MKNSYRIVFLFLCILSAGAGFSQEAGKLSGIVIDDKGAALSYATVAILQAADAKLVTGGVSDDAGKFELKTPASGKYTLRVSVIGFTEVNLPLEVDSPGFSKDFGKITLKQDTKVLNEVTVQSLRPTVVSHADKLVVSVEGTALAAGNTAYEVLAKSPGVFIDQDGNIQLNGKGGIRIMIDGKLTFLSGKELQTFLQGMSAENLKDIEIITNPSAKYDAEGTAGILNINLKKNTMTGLNGSINVSSQYNGMAGYSGGATINYKKGKSSSFVTVDLSRRPFYRDAVFTREFNEPGISTRFLMTGRQEDMRVAPSIRLGTDFDITDKHSIGATANLYYQRFDGEFANVTFQSNGNPAQDSLITATNLMQGPFSNRSFNVHYLGKLDTAGTTLSADVDYVMISDRTDSRFINQYEQVNGDFPPRLDLLSSDNPSNYNILSVKTDFTKPFTKDTKLELGAKASHVISDNNLMFFTDTETARIPDISRTSHFIYEENIYAAYANFNTKLSEKWSLQSGLRAEKTVGKGNLKTTNTTFTRNYLNLFPSVFLLHKISKNYQISYNYSRRISRPDYESMNPFVFYLDPYTYAQGNPNLRPAYTNSFEVTQTLKSSYILTVGYALTTDFIAEIPEQFIETKKTIFQQSNVEKFKNLNANLVMPFKITKNWEMNNNLTVAYQDFSVVQQGQTLRNEQLFYYAQSTQNIKLPKNVLMEINAGYQGPVAYGLYKISPMWWVDAGVKRSYMKDKVEVALNVTDIFKTRRVIGAANYNGNINEFNQYFGSQSVRLSLRYRFTKGASFEMKNRNSNLEELNRAGGNN</sequence>
<feature type="domain" description="Outer membrane protein beta-barrel" evidence="5">
    <location>
        <begin position="382"/>
        <end position="785"/>
    </location>
</feature>
<dbReference type="Gene3D" id="2.40.170.20">
    <property type="entry name" value="TonB-dependent receptor, beta-barrel domain"/>
    <property type="match status" value="1"/>
</dbReference>
<dbReference type="InterPro" id="IPR008969">
    <property type="entry name" value="CarboxyPept-like_regulatory"/>
</dbReference>
<evidence type="ECO:0000256" key="1">
    <source>
        <dbReference type="ARBA" id="ARBA00004442"/>
    </source>
</evidence>